<evidence type="ECO:0000313" key="1">
    <source>
        <dbReference type="EMBL" id="TKR88783.1"/>
    </source>
</evidence>
<reference evidence="1 2" key="1">
    <citation type="journal article" date="2015" name="Genome Biol.">
        <title>Comparative genomics of Steinernema reveals deeply conserved gene regulatory networks.</title>
        <authorList>
            <person name="Dillman A.R."/>
            <person name="Macchietto M."/>
            <person name="Porter C.F."/>
            <person name="Rogers A."/>
            <person name="Williams B."/>
            <person name="Antoshechkin I."/>
            <person name="Lee M.M."/>
            <person name="Goodwin Z."/>
            <person name="Lu X."/>
            <person name="Lewis E.E."/>
            <person name="Goodrich-Blair H."/>
            <person name="Stock S.P."/>
            <person name="Adams B.J."/>
            <person name="Sternberg P.W."/>
            <person name="Mortazavi A."/>
        </authorList>
    </citation>
    <scope>NUCLEOTIDE SEQUENCE [LARGE SCALE GENOMIC DNA]</scope>
    <source>
        <strain evidence="1 2">ALL</strain>
    </source>
</reference>
<dbReference type="EMBL" id="AZBU02000003">
    <property type="protein sequence ID" value="TKR88783.1"/>
    <property type="molecule type" value="Genomic_DNA"/>
</dbReference>
<organism evidence="1 2">
    <name type="scientific">Steinernema carpocapsae</name>
    <name type="common">Entomopathogenic nematode</name>
    <dbReference type="NCBI Taxonomy" id="34508"/>
    <lineage>
        <taxon>Eukaryota</taxon>
        <taxon>Metazoa</taxon>
        <taxon>Ecdysozoa</taxon>
        <taxon>Nematoda</taxon>
        <taxon>Chromadorea</taxon>
        <taxon>Rhabditida</taxon>
        <taxon>Tylenchina</taxon>
        <taxon>Panagrolaimomorpha</taxon>
        <taxon>Strongyloidoidea</taxon>
        <taxon>Steinernematidae</taxon>
        <taxon>Steinernema</taxon>
    </lineage>
</organism>
<protein>
    <submittedName>
        <fullName evidence="1">Uncharacterized protein</fullName>
    </submittedName>
</protein>
<name>A0A4U5NZL3_STECR</name>
<proteinExistence type="predicted"/>
<accession>A0A4U5NZL3</accession>
<comment type="caution">
    <text evidence="1">The sequence shown here is derived from an EMBL/GenBank/DDBJ whole genome shotgun (WGS) entry which is preliminary data.</text>
</comment>
<dbReference type="AlphaFoldDB" id="A0A4U5NZL3"/>
<reference evidence="1 2" key="2">
    <citation type="journal article" date="2019" name="G3 (Bethesda)">
        <title>Hybrid Assembly of the Genome of the Entomopathogenic Nematode Steinernema carpocapsae Identifies the X-Chromosome.</title>
        <authorList>
            <person name="Serra L."/>
            <person name="Macchietto M."/>
            <person name="Macias-Munoz A."/>
            <person name="McGill C.J."/>
            <person name="Rodriguez I.M."/>
            <person name="Rodriguez B."/>
            <person name="Murad R."/>
            <person name="Mortazavi A."/>
        </authorList>
    </citation>
    <scope>NUCLEOTIDE SEQUENCE [LARGE SCALE GENOMIC DNA]</scope>
    <source>
        <strain evidence="1 2">ALL</strain>
    </source>
</reference>
<evidence type="ECO:0000313" key="2">
    <source>
        <dbReference type="Proteomes" id="UP000298663"/>
    </source>
</evidence>
<dbReference type="Proteomes" id="UP000298663">
    <property type="component" value="Unassembled WGS sequence"/>
</dbReference>
<keyword evidence="2" id="KW-1185">Reference proteome</keyword>
<sequence>MKSLSKIKNSLPHCSWKGIHPVERSTTTLRTRSSTLNLTRKMVGNCNLDTAKLPQKFGNKSIVLLKSEFMKKA</sequence>
<gene>
    <name evidence="1" type="ORF">L596_012972</name>
</gene>